<evidence type="ECO:0000256" key="3">
    <source>
        <dbReference type="ARBA" id="ARBA00022670"/>
    </source>
</evidence>
<keyword evidence="10" id="KW-1185">Reference proteome</keyword>
<feature type="transmembrane region" description="Helical" evidence="8">
    <location>
        <begin position="9"/>
        <end position="26"/>
    </location>
</feature>
<evidence type="ECO:0000256" key="2">
    <source>
        <dbReference type="ARBA" id="ARBA00022475"/>
    </source>
</evidence>
<gene>
    <name evidence="9" type="ORF">GCM10009839_31490</name>
</gene>
<dbReference type="Pfam" id="PF09721">
    <property type="entry name" value="Exosortase_EpsH"/>
    <property type="match status" value="1"/>
</dbReference>
<evidence type="ECO:0000313" key="10">
    <source>
        <dbReference type="Proteomes" id="UP001500751"/>
    </source>
</evidence>
<reference evidence="9 10" key="1">
    <citation type="journal article" date="2019" name="Int. J. Syst. Evol. Microbiol.">
        <title>The Global Catalogue of Microorganisms (GCM) 10K type strain sequencing project: providing services to taxonomists for standard genome sequencing and annotation.</title>
        <authorList>
            <consortium name="The Broad Institute Genomics Platform"/>
            <consortium name="The Broad Institute Genome Sequencing Center for Infectious Disease"/>
            <person name="Wu L."/>
            <person name="Ma J."/>
        </authorList>
    </citation>
    <scope>NUCLEOTIDE SEQUENCE [LARGE SCALE GENOMIC DNA]</scope>
    <source>
        <strain evidence="9 10">JCM 16014</strain>
    </source>
</reference>
<evidence type="ECO:0000256" key="7">
    <source>
        <dbReference type="ARBA" id="ARBA00023136"/>
    </source>
</evidence>
<protein>
    <recommendedName>
        <fullName evidence="11">Exosortase/archaeosortase family protein</fullName>
    </recommendedName>
</protein>
<feature type="transmembrane region" description="Helical" evidence="8">
    <location>
        <begin position="140"/>
        <end position="162"/>
    </location>
</feature>
<dbReference type="RefSeq" id="WP_344666336.1">
    <property type="nucleotide sequence ID" value="NZ_BAAAQN010000015.1"/>
</dbReference>
<evidence type="ECO:0000256" key="8">
    <source>
        <dbReference type="SAM" id="Phobius"/>
    </source>
</evidence>
<feature type="transmembrane region" description="Helical" evidence="8">
    <location>
        <begin position="68"/>
        <end position="88"/>
    </location>
</feature>
<proteinExistence type="predicted"/>
<dbReference type="NCBIfam" id="TIGR04178">
    <property type="entry name" value="exo_archaeo"/>
    <property type="match status" value="1"/>
</dbReference>
<comment type="subcellular location">
    <subcellularLocation>
        <location evidence="1">Cell membrane</location>
        <topology evidence="1">Multi-pass membrane protein</topology>
    </subcellularLocation>
</comment>
<feature type="transmembrane region" description="Helical" evidence="8">
    <location>
        <begin position="100"/>
        <end position="128"/>
    </location>
</feature>
<keyword evidence="7 8" id="KW-0472">Membrane</keyword>
<keyword evidence="4 8" id="KW-0812">Transmembrane</keyword>
<keyword evidence="3" id="KW-0645">Protease</keyword>
<keyword evidence="2" id="KW-1003">Cell membrane</keyword>
<dbReference type="EMBL" id="BAAAQN010000015">
    <property type="protein sequence ID" value="GAA2029603.1"/>
    <property type="molecule type" value="Genomic_DNA"/>
</dbReference>
<dbReference type="InterPro" id="IPR019127">
    <property type="entry name" value="Exosortase"/>
</dbReference>
<evidence type="ECO:0000256" key="6">
    <source>
        <dbReference type="ARBA" id="ARBA00022989"/>
    </source>
</evidence>
<evidence type="ECO:0008006" key="11">
    <source>
        <dbReference type="Google" id="ProtNLM"/>
    </source>
</evidence>
<accession>A0ABN2U511</accession>
<evidence type="ECO:0000256" key="4">
    <source>
        <dbReference type="ARBA" id="ARBA00022692"/>
    </source>
</evidence>
<keyword evidence="6 8" id="KW-1133">Transmembrane helix</keyword>
<dbReference type="InterPro" id="IPR026392">
    <property type="entry name" value="Exo/Archaeosortase_dom"/>
</dbReference>
<evidence type="ECO:0000256" key="5">
    <source>
        <dbReference type="ARBA" id="ARBA00022801"/>
    </source>
</evidence>
<evidence type="ECO:0000313" key="9">
    <source>
        <dbReference type="EMBL" id="GAA2029603.1"/>
    </source>
</evidence>
<organism evidence="9 10">
    <name type="scientific">Catenulispora yoronensis</name>
    <dbReference type="NCBI Taxonomy" id="450799"/>
    <lineage>
        <taxon>Bacteria</taxon>
        <taxon>Bacillati</taxon>
        <taxon>Actinomycetota</taxon>
        <taxon>Actinomycetes</taxon>
        <taxon>Catenulisporales</taxon>
        <taxon>Catenulisporaceae</taxon>
        <taxon>Catenulispora</taxon>
    </lineage>
</organism>
<keyword evidence="5" id="KW-0378">Hydrolase</keyword>
<name>A0ABN2U511_9ACTN</name>
<dbReference type="Proteomes" id="UP001500751">
    <property type="component" value="Unassembled WGS sequence"/>
</dbReference>
<comment type="caution">
    <text evidence="9">The sequence shown here is derived from an EMBL/GenBank/DDBJ whole genome shotgun (WGS) entry which is preliminary data.</text>
</comment>
<evidence type="ECO:0000256" key="1">
    <source>
        <dbReference type="ARBA" id="ARBA00004651"/>
    </source>
</evidence>
<sequence length="183" mass="19147">MRLEPWRVLLRIGLLIAGTVLGFVLLQDRMRGFETATTVEVLHLFGIHSVSRGYQASIIVDAGSHGRFAALITAPCSSLASLLALAGLTVLRPPAARTRLAVAAVAAMALVFVGNIARIAASIGVGLLVGPSALVLFHDWVGSLFAFAYTLGGFLLMLWCLLPRDGVALEDLCRAVPDAGGAA</sequence>